<dbReference type="SUPFAM" id="SSF53822">
    <property type="entry name" value="Periplasmic binding protein-like I"/>
    <property type="match status" value="1"/>
</dbReference>
<feature type="domain" description="HTH lacI-type" evidence="4">
    <location>
        <begin position="2"/>
        <end position="47"/>
    </location>
</feature>
<sequence length="359" mass="39812">MVTIREIAKAVGVSAGTVSRVLNYDATLSISEPKRKAIIETAEALNYATPRNRNRPKSGPLQLRDRQQPVARLATVHFLEADEELIDPYYIGVRLGIERRCRAYATDIVKIFHSELRSEAAQLQNASGVIAIGKHRPEEIAFLAAHSDHLVFADFAPKSDDFDCVYSDLAIATRTMLDGLRDAGYRRIAFIGAHDRINGPTDPYSEVRCRAYVDWQRENGTFDPSLIALNDDCNNGQNLRLEVGYEQARALLSAAARPDVIVTANDNIAIGTCRAIMEAGLSIPRDIAVASFNDIPVAQFINPSLTTMKIFGEAIGETAVDLLAERINGRHYVKRVTIPTEMIWRQSSLHPQQTRKNAV</sequence>
<dbReference type="AlphaFoldDB" id="A0A506U5Q1"/>
<name>A0A506U5Q1_9HYPH</name>
<dbReference type="SUPFAM" id="SSF47413">
    <property type="entry name" value="lambda repressor-like DNA-binding domains"/>
    <property type="match status" value="1"/>
</dbReference>
<dbReference type="PROSITE" id="PS00356">
    <property type="entry name" value="HTH_LACI_1"/>
    <property type="match status" value="1"/>
</dbReference>
<evidence type="ECO:0000256" key="1">
    <source>
        <dbReference type="ARBA" id="ARBA00023015"/>
    </source>
</evidence>
<gene>
    <name evidence="5" type="ORF">FJU08_15815</name>
</gene>
<dbReference type="CDD" id="cd01392">
    <property type="entry name" value="HTH_LacI"/>
    <property type="match status" value="1"/>
</dbReference>
<evidence type="ECO:0000256" key="2">
    <source>
        <dbReference type="ARBA" id="ARBA00023125"/>
    </source>
</evidence>
<evidence type="ECO:0000259" key="4">
    <source>
        <dbReference type="PROSITE" id="PS50932"/>
    </source>
</evidence>
<dbReference type="PANTHER" id="PTHR30146:SF149">
    <property type="entry name" value="HTH-TYPE TRANSCRIPTIONAL REGULATOR EBGR"/>
    <property type="match status" value="1"/>
</dbReference>
<dbReference type="PANTHER" id="PTHR30146">
    <property type="entry name" value="LACI-RELATED TRANSCRIPTIONAL REPRESSOR"/>
    <property type="match status" value="1"/>
</dbReference>
<dbReference type="GO" id="GO:0000976">
    <property type="term" value="F:transcription cis-regulatory region binding"/>
    <property type="evidence" value="ECO:0007669"/>
    <property type="project" value="TreeGrafter"/>
</dbReference>
<dbReference type="Pfam" id="PF00356">
    <property type="entry name" value="LacI"/>
    <property type="match status" value="1"/>
</dbReference>
<keyword evidence="2" id="KW-0238">DNA-binding</keyword>
<evidence type="ECO:0000313" key="5">
    <source>
        <dbReference type="EMBL" id="TPW28798.1"/>
    </source>
</evidence>
<evidence type="ECO:0000256" key="3">
    <source>
        <dbReference type="ARBA" id="ARBA00023163"/>
    </source>
</evidence>
<dbReference type="Pfam" id="PF13377">
    <property type="entry name" value="Peripla_BP_3"/>
    <property type="match status" value="1"/>
</dbReference>
<dbReference type="InterPro" id="IPR000843">
    <property type="entry name" value="HTH_LacI"/>
</dbReference>
<dbReference type="PROSITE" id="PS50932">
    <property type="entry name" value="HTH_LACI_2"/>
    <property type="match status" value="1"/>
</dbReference>
<dbReference type="InterPro" id="IPR046335">
    <property type="entry name" value="LacI/GalR-like_sensor"/>
</dbReference>
<dbReference type="CDD" id="cd01544">
    <property type="entry name" value="PBP1_GalR"/>
    <property type="match status" value="1"/>
</dbReference>
<dbReference type="InterPro" id="IPR010982">
    <property type="entry name" value="Lambda_DNA-bd_dom_sf"/>
</dbReference>
<dbReference type="OrthoDB" id="5681588at2"/>
<dbReference type="Proteomes" id="UP000318801">
    <property type="component" value="Unassembled WGS sequence"/>
</dbReference>
<organism evidence="5 6">
    <name type="scientific">Martelella alba</name>
    <dbReference type="NCBI Taxonomy" id="2590451"/>
    <lineage>
        <taxon>Bacteria</taxon>
        <taxon>Pseudomonadati</taxon>
        <taxon>Pseudomonadota</taxon>
        <taxon>Alphaproteobacteria</taxon>
        <taxon>Hyphomicrobiales</taxon>
        <taxon>Aurantimonadaceae</taxon>
        <taxon>Martelella</taxon>
    </lineage>
</organism>
<dbReference type="Gene3D" id="1.10.260.40">
    <property type="entry name" value="lambda repressor-like DNA-binding domains"/>
    <property type="match status" value="1"/>
</dbReference>
<protein>
    <submittedName>
        <fullName evidence="5">LacI family transcriptional regulator</fullName>
    </submittedName>
</protein>
<evidence type="ECO:0000313" key="6">
    <source>
        <dbReference type="Proteomes" id="UP000318801"/>
    </source>
</evidence>
<keyword evidence="6" id="KW-1185">Reference proteome</keyword>
<keyword evidence="1" id="KW-0805">Transcription regulation</keyword>
<dbReference type="InterPro" id="IPR028082">
    <property type="entry name" value="Peripla_BP_I"/>
</dbReference>
<accession>A0A506U5Q1</accession>
<dbReference type="Gene3D" id="3.40.50.2300">
    <property type="match status" value="2"/>
</dbReference>
<reference evidence="5 6" key="1">
    <citation type="submission" date="2019-06" db="EMBL/GenBank/DDBJ databases">
        <authorList>
            <person name="Li M."/>
        </authorList>
    </citation>
    <scope>NUCLEOTIDE SEQUENCE [LARGE SCALE GENOMIC DNA]</scope>
    <source>
        <strain evidence="5 6">BGMRC2036</strain>
    </source>
</reference>
<dbReference type="EMBL" id="VHLG01000011">
    <property type="protein sequence ID" value="TPW28798.1"/>
    <property type="molecule type" value="Genomic_DNA"/>
</dbReference>
<dbReference type="RefSeq" id="WP_141149997.1">
    <property type="nucleotide sequence ID" value="NZ_VHLG01000011.1"/>
</dbReference>
<dbReference type="SMART" id="SM00354">
    <property type="entry name" value="HTH_LACI"/>
    <property type="match status" value="1"/>
</dbReference>
<proteinExistence type="predicted"/>
<dbReference type="GO" id="GO:0003700">
    <property type="term" value="F:DNA-binding transcription factor activity"/>
    <property type="evidence" value="ECO:0007669"/>
    <property type="project" value="TreeGrafter"/>
</dbReference>
<comment type="caution">
    <text evidence="5">The sequence shown here is derived from an EMBL/GenBank/DDBJ whole genome shotgun (WGS) entry which is preliminary data.</text>
</comment>
<keyword evidence="3" id="KW-0804">Transcription</keyword>